<comment type="catalytic activity">
    <reaction evidence="1">
        <text>ATP + protein L-histidine = ADP + protein N-phospho-L-histidine.</text>
        <dbReference type="EC" id="2.7.13.3"/>
    </reaction>
</comment>
<dbReference type="InterPro" id="IPR050482">
    <property type="entry name" value="Sensor_HK_TwoCompSys"/>
</dbReference>
<evidence type="ECO:0000256" key="3">
    <source>
        <dbReference type="ARBA" id="ARBA00022553"/>
    </source>
</evidence>
<dbReference type="SUPFAM" id="SSF55781">
    <property type="entry name" value="GAF domain-like"/>
    <property type="match status" value="1"/>
</dbReference>
<keyword evidence="3" id="KW-0597">Phosphoprotein</keyword>
<keyword evidence="8" id="KW-0902">Two-component regulatory system</keyword>
<dbReference type="GO" id="GO:0016301">
    <property type="term" value="F:kinase activity"/>
    <property type="evidence" value="ECO:0007669"/>
    <property type="project" value="UniProtKB-KW"/>
</dbReference>
<dbReference type="InterPro" id="IPR029016">
    <property type="entry name" value="GAF-like_dom_sf"/>
</dbReference>
<keyword evidence="6 11" id="KW-0418">Kinase</keyword>
<dbReference type="PANTHER" id="PTHR24421">
    <property type="entry name" value="NITRATE/NITRITE SENSOR PROTEIN NARX-RELATED"/>
    <property type="match status" value="1"/>
</dbReference>
<evidence type="ECO:0000256" key="2">
    <source>
        <dbReference type="ARBA" id="ARBA00012438"/>
    </source>
</evidence>
<dbReference type="Pfam" id="PF07730">
    <property type="entry name" value="HisKA_3"/>
    <property type="match status" value="1"/>
</dbReference>
<dbReference type="SUPFAM" id="SSF55874">
    <property type="entry name" value="ATPase domain of HSP90 chaperone/DNA topoisomerase II/histidine kinase"/>
    <property type="match status" value="1"/>
</dbReference>
<keyword evidence="7" id="KW-0067">ATP-binding</keyword>
<evidence type="ECO:0000259" key="9">
    <source>
        <dbReference type="Pfam" id="PF02518"/>
    </source>
</evidence>
<evidence type="ECO:0000259" key="10">
    <source>
        <dbReference type="Pfam" id="PF07730"/>
    </source>
</evidence>
<dbReference type="Gene3D" id="3.30.565.10">
    <property type="entry name" value="Histidine kinase-like ATPase, C-terminal domain"/>
    <property type="match status" value="1"/>
</dbReference>
<dbReference type="InterPro" id="IPR036890">
    <property type="entry name" value="HATPase_C_sf"/>
</dbReference>
<name>A0ABP6V8B5_9PSEU</name>
<dbReference type="EMBL" id="BAAAZN010000002">
    <property type="protein sequence ID" value="GAA3530864.1"/>
    <property type="molecule type" value="Genomic_DNA"/>
</dbReference>
<evidence type="ECO:0000256" key="8">
    <source>
        <dbReference type="ARBA" id="ARBA00023012"/>
    </source>
</evidence>
<dbReference type="InterPro" id="IPR003594">
    <property type="entry name" value="HATPase_dom"/>
</dbReference>
<evidence type="ECO:0000256" key="7">
    <source>
        <dbReference type="ARBA" id="ARBA00022840"/>
    </source>
</evidence>
<keyword evidence="12" id="KW-1185">Reference proteome</keyword>
<evidence type="ECO:0000256" key="5">
    <source>
        <dbReference type="ARBA" id="ARBA00022741"/>
    </source>
</evidence>
<protein>
    <recommendedName>
        <fullName evidence="2">histidine kinase</fullName>
        <ecNumber evidence="2">2.7.13.3</ecNumber>
    </recommendedName>
</protein>
<reference evidence="12" key="1">
    <citation type="journal article" date="2019" name="Int. J. Syst. Evol. Microbiol.">
        <title>The Global Catalogue of Microorganisms (GCM) 10K type strain sequencing project: providing services to taxonomists for standard genome sequencing and annotation.</title>
        <authorList>
            <consortium name="The Broad Institute Genomics Platform"/>
            <consortium name="The Broad Institute Genome Sequencing Center for Infectious Disease"/>
            <person name="Wu L."/>
            <person name="Ma J."/>
        </authorList>
    </citation>
    <scope>NUCLEOTIDE SEQUENCE [LARGE SCALE GENOMIC DNA]</scope>
    <source>
        <strain evidence="12">JCM 16898</strain>
    </source>
</reference>
<keyword evidence="5" id="KW-0547">Nucleotide-binding</keyword>
<dbReference type="Proteomes" id="UP001500689">
    <property type="component" value="Unassembled WGS sequence"/>
</dbReference>
<dbReference type="PANTHER" id="PTHR24421:SF10">
    <property type="entry name" value="NITRATE_NITRITE SENSOR PROTEIN NARQ"/>
    <property type="match status" value="1"/>
</dbReference>
<accession>A0ABP6V8B5</accession>
<dbReference type="Gene3D" id="3.30.450.40">
    <property type="match status" value="1"/>
</dbReference>
<dbReference type="InterPro" id="IPR011712">
    <property type="entry name" value="Sig_transdc_His_kin_sub3_dim/P"/>
</dbReference>
<dbReference type="RefSeq" id="WP_344856206.1">
    <property type="nucleotide sequence ID" value="NZ_BAAAZN010000002.1"/>
</dbReference>
<comment type="caution">
    <text evidence="11">The sequence shown here is derived from an EMBL/GenBank/DDBJ whole genome shotgun (WGS) entry which is preliminary data.</text>
</comment>
<evidence type="ECO:0000313" key="12">
    <source>
        <dbReference type="Proteomes" id="UP001500689"/>
    </source>
</evidence>
<keyword evidence="4" id="KW-0808">Transferase</keyword>
<feature type="domain" description="Histidine kinase/HSP90-like ATPase" evidence="9">
    <location>
        <begin position="329"/>
        <end position="429"/>
    </location>
</feature>
<dbReference type="EC" id="2.7.13.3" evidence="2"/>
<evidence type="ECO:0000256" key="1">
    <source>
        <dbReference type="ARBA" id="ARBA00000085"/>
    </source>
</evidence>
<gene>
    <name evidence="11" type="primary">mnoS</name>
    <name evidence="11" type="ORF">GCM10022222_12370</name>
</gene>
<sequence>MSSAPFEDPPFEDPPLEGRARPGYLAELTGVRSGKKSFYPAWVTSIERLEGVIHALDRISRTLVRTVEGQDNLLRATVRTAAEHVDAEYALFALADSVLPEAEPRFTIIGPGGRQLATTDPMPGYVRTCLARALAGELRFDSAASDRPWRHLRVPVKVESEVVGGLLLWAPQRRQIDATDEAVLRILASQSVVALYNSSLHRRSERAQEELLAARQREVIDSERHRIARELHDSVTQSVLSAGMQVELCRAEADGTAAADRLTVAKDLTRGAVDQLRSVIHALSHDRDSARSSLPQLLEQLTSVHLPAELAVELRIGGKPVDLPAAAEHSMFRICGEALFNSAVHGRAHRALIRLTYRASEVVLAVSDDGSGEPDLLRRALRVAGGHDLDGAHRGLANMDARAKELGGTLSVRRSRIGGVQIAVTVPLPSGGGRA</sequence>
<evidence type="ECO:0000256" key="4">
    <source>
        <dbReference type="ARBA" id="ARBA00022679"/>
    </source>
</evidence>
<feature type="domain" description="Signal transduction histidine kinase subgroup 3 dimerisation and phosphoacceptor" evidence="10">
    <location>
        <begin position="223"/>
        <end position="285"/>
    </location>
</feature>
<evidence type="ECO:0000256" key="6">
    <source>
        <dbReference type="ARBA" id="ARBA00022777"/>
    </source>
</evidence>
<evidence type="ECO:0000313" key="11">
    <source>
        <dbReference type="EMBL" id="GAA3530864.1"/>
    </source>
</evidence>
<dbReference type="Gene3D" id="1.20.5.1930">
    <property type="match status" value="1"/>
</dbReference>
<organism evidence="11 12">
    <name type="scientific">Amycolatopsis ultiminotia</name>
    <dbReference type="NCBI Taxonomy" id="543629"/>
    <lineage>
        <taxon>Bacteria</taxon>
        <taxon>Bacillati</taxon>
        <taxon>Actinomycetota</taxon>
        <taxon>Actinomycetes</taxon>
        <taxon>Pseudonocardiales</taxon>
        <taxon>Pseudonocardiaceae</taxon>
        <taxon>Amycolatopsis</taxon>
    </lineage>
</organism>
<dbReference type="CDD" id="cd16917">
    <property type="entry name" value="HATPase_UhpB-NarQ-NarX-like"/>
    <property type="match status" value="1"/>
</dbReference>
<proteinExistence type="predicted"/>
<dbReference type="Pfam" id="PF02518">
    <property type="entry name" value="HATPase_c"/>
    <property type="match status" value="1"/>
</dbReference>